<sequence length="59" mass="6821">DDSAETSNSTLIRRILQTLSTVKQWKIQHISREENIIADSLVKMVQDRRPGSRLFEDPP</sequence>
<name>A0A7J8XB15_GOSAI</name>
<proteinExistence type="predicted"/>
<dbReference type="AlphaFoldDB" id="A0A7J8XB15"/>
<gene>
    <name evidence="1" type="ORF">Goari_026053</name>
</gene>
<evidence type="ECO:0008006" key="3">
    <source>
        <dbReference type="Google" id="ProtNLM"/>
    </source>
</evidence>
<dbReference type="Proteomes" id="UP000593577">
    <property type="component" value="Unassembled WGS sequence"/>
</dbReference>
<keyword evidence="2" id="KW-1185">Reference proteome</keyword>
<feature type="non-terminal residue" evidence="1">
    <location>
        <position position="1"/>
    </location>
</feature>
<reference evidence="1 2" key="1">
    <citation type="journal article" date="2019" name="Genome Biol. Evol.">
        <title>Insights into the evolution of the New World diploid cottons (Gossypium, subgenus Houzingenia) based on genome sequencing.</title>
        <authorList>
            <person name="Grover C.E."/>
            <person name="Arick M.A. 2nd"/>
            <person name="Thrash A."/>
            <person name="Conover J.L."/>
            <person name="Sanders W.S."/>
            <person name="Peterson D.G."/>
            <person name="Frelichowski J.E."/>
            <person name="Scheffler J.A."/>
            <person name="Scheffler B.E."/>
            <person name="Wendel J.F."/>
        </authorList>
    </citation>
    <scope>NUCLEOTIDE SEQUENCE [LARGE SCALE GENOMIC DNA]</scope>
    <source>
        <strain evidence="1">185</strain>
        <tissue evidence="1">Leaf</tissue>
    </source>
</reference>
<evidence type="ECO:0000313" key="1">
    <source>
        <dbReference type="EMBL" id="MBA0684468.1"/>
    </source>
</evidence>
<organism evidence="1 2">
    <name type="scientific">Gossypium aridum</name>
    <name type="common">American cotton</name>
    <name type="synonym">Erioxylum aridum</name>
    <dbReference type="NCBI Taxonomy" id="34290"/>
    <lineage>
        <taxon>Eukaryota</taxon>
        <taxon>Viridiplantae</taxon>
        <taxon>Streptophyta</taxon>
        <taxon>Embryophyta</taxon>
        <taxon>Tracheophyta</taxon>
        <taxon>Spermatophyta</taxon>
        <taxon>Magnoliopsida</taxon>
        <taxon>eudicotyledons</taxon>
        <taxon>Gunneridae</taxon>
        <taxon>Pentapetalae</taxon>
        <taxon>rosids</taxon>
        <taxon>malvids</taxon>
        <taxon>Malvales</taxon>
        <taxon>Malvaceae</taxon>
        <taxon>Malvoideae</taxon>
        <taxon>Gossypium</taxon>
    </lineage>
</organism>
<protein>
    <recommendedName>
        <fullName evidence="3">RNase H type-1 domain-containing protein</fullName>
    </recommendedName>
</protein>
<evidence type="ECO:0000313" key="2">
    <source>
        <dbReference type="Proteomes" id="UP000593577"/>
    </source>
</evidence>
<dbReference type="EMBL" id="JABFAA010000006">
    <property type="protein sequence ID" value="MBA0684468.1"/>
    <property type="molecule type" value="Genomic_DNA"/>
</dbReference>
<comment type="caution">
    <text evidence="1">The sequence shown here is derived from an EMBL/GenBank/DDBJ whole genome shotgun (WGS) entry which is preliminary data.</text>
</comment>
<accession>A0A7J8XB15</accession>